<dbReference type="Proteomes" id="UP000321085">
    <property type="component" value="Unassembled WGS sequence"/>
</dbReference>
<dbReference type="EMBL" id="BJYU01000208">
    <property type="protein sequence ID" value="GEO18558.1"/>
    <property type="molecule type" value="Genomic_DNA"/>
</dbReference>
<accession>A0A512C2W3</accession>
<comment type="caution">
    <text evidence="2">The sequence shown here is derived from an EMBL/GenBank/DDBJ whole genome shotgun (WGS) entry which is preliminary data.</text>
</comment>
<dbReference type="SUPFAM" id="SSF50346">
    <property type="entry name" value="PRC-barrel domain"/>
    <property type="match status" value="1"/>
</dbReference>
<protein>
    <submittedName>
        <fullName evidence="2">Photosystem reaction center subunit H</fullName>
    </submittedName>
</protein>
<keyword evidence="3" id="KW-1185">Reference proteome</keyword>
<evidence type="ECO:0000313" key="3">
    <source>
        <dbReference type="Proteomes" id="UP000321085"/>
    </source>
</evidence>
<evidence type="ECO:0000313" key="2">
    <source>
        <dbReference type="EMBL" id="GEO18558.1"/>
    </source>
</evidence>
<dbReference type="InterPro" id="IPR027275">
    <property type="entry name" value="PRC-brl_dom"/>
</dbReference>
<dbReference type="PANTHER" id="PTHR36505:SF1">
    <property type="entry name" value="BLR1072 PROTEIN"/>
    <property type="match status" value="1"/>
</dbReference>
<gene>
    <name evidence="2" type="ORF">MAE02_62540</name>
</gene>
<dbReference type="Pfam" id="PF05239">
    <property type="entry name" value="PRC"/>
    <property type="match status" value="1"/>
</dbReference>
<feature type="domain" description="PRC-barrel" evidence="1">
    <location>
        <begin position="19"/>
        <end position="93"/>
    </location>
</feature>
<dbReference type="OrthoDB" id="7274881at2"/>
<organism evidence="2 3">
    <name type="scientific">Microvirga aerophila</name>
    <dbReference type="NCBI Taxonomy" id="670291"/>
    <lineage>
        <taxon>Bacteria</taxon>
        <taxon>Pseudomonadati</taxon>
        <taxon>Pseudomonadota</taxon>
        <taxon>Alphaproteobacteria</taxon>
        <taxon>Hyphomicrobiales</taxon>
        <taxon>Methylobacteriaceae</taxon>
        <taxon>Microvirga</taxon>
    </lineage>
</organism>
<dbReference type="Gene3D" id="2.30.30.240">
    <property type="entry name" value="PRC-barrel domain"/>
    <property type="match status" value="1"/>
</dbReference>
<dbReference type="RefSeq" id="WP_114189262.1">
    <property type="nucleotide sequence ID" value="NZ_BJYU01000208.1"/>
</dbReference>
<reference evidence="2 3" key="1">
    <citation type="submission" date="2019-07" db="EMBL/GenBank/DDBJ databases">
        <title>Whole genome shotgun sequence of Microvirga aerophila NBRC 106136.</title>
        <authorList>
            <person name="Hosoyama A."/>
            <person name="Uohara A."/>
            <person name="Ohji S."/>
            <person name="Ichikawa N."/>
        </authorList>
    </citation>
    <scope>NUCLEOTIDE SEQUENCE [LARGE SCALE GENOMIC DNA]</scope>
    <source>
        <strain evidence="2 3">NBRC 106136</strain>
    </source>
</reference>
<name>A0A512C2W3_9HYPH</name>
<evidence type="ECO:0000259" key="1">
    <source>
        <dbReference type="Pfam" id="PF05239"/>
    </source>
</evidence>
<proteinExistence type="predicted"/>
<sequence>MTQTDAAPGVTTGKPLIESDRVEGTAVYDPTGDHLGSIKRLMIEKISGKVTYAVMSFGGFLGIGADEHTIPWSKLTYDTGLGGYCTDITEEQLRGAPSFYRERDDYDWTDRDRERELLDYWGAPYYWGI</sequence>
<dbReference type="AlphaFoldDB" id="A0A512C2W3"/>
<dbReference type="InterPro" id="IPR011033">
    <property type="entry name" value="PRC_barrel-like_sf"/>
</dbReference>
<dbReference type="PANTHER" id="PTHR36505">
    <property type="entry name" value="BLR1072 PROTEIN"/>
    <property type="match status" value="1"/>
</dbReference>